<gene>
    <name evidence="1" type="ORF">CPELLU_LOCUS12658</name>
</gene>
<keyword evidence="2" id="KW-1185">Reference proteome</keyword>
<dbReference type="Proteomes" id="UP000789759">
    <property type="component" value="Unassembled WGS sequence"/>
</dbReference>
<accession>A0A9N9NAB3</accession>
<protein>
    <submittedName>
        <fullName evidence="1">10152_t:CDS:1</fullName>
    </submittedName>
</protein>
<comment type="caution">
    <text evidence="1">The sequence shown here is derived from an EMBL/GenBank/DDBJ whole genome shotgun (WGS) entry which is preliminary data.</text>
</comment>
<dbReference type="AlphaFoldDB" id="A0A9N9NAB3"/>
<sequence length="46" mass="4886">DGEEKCAQTEDLIFCESTELVVDDSGTSDTSNVEAESSELLAFAIS</sequence>
<proteinExistence type="predicted"/>
<name>A0A9N9NAB3_9GLOM</name>
<reference evidence="1" key="1">
    <citation type="submission" date="2021-06" db="EMBL/GenBank/DDBJ databases">
        <authorList>
            <person name="Kallberg Y."/>
            <person name="Tangrot J."/>
            <person name="Rosling A."/>
        </authorList>
    </citation>
    <scope>NUCLEOTIDE SEQUENCE</scope>
    <source>
        <strain evidence="1">FL966</strain>
    </source>
</reference>
<dbReference type="EMBL" id="CAJVQA010012468">
    <property type="protein sequence ID" value="CAG8716892.1"/>
    <property type="molecule type" value="Genomic_DNA"/>
</dbReference>
<feature type="non-terminal residue" evidence="1">
    <location>
        <position position="46"/>
    </location>
</feature>
<organism evidence="1 2">
    <name type="scientific">Cetraspora pellucida</name>
    <dbReference type="NCBI Taxonomy" id="1433469"/>
    <lineage>
        <taxon>Eukaryota</taxon>
        <taxon>Fungi</taxon>
        <taxon>Fungi incertae sedis</taxon>
        <taxon>Mucoromycota</taxon>
        <taxon>Glomeromycotina</taxon>
        <taxon>Glomeromycetes</taxon>
        <taxon>Diversisporales</taxon>
        <taxon>Gigasporaceae</taxon>
        <taxon>Cetraspora</taxon>
    </lineage>
</organism>
<evidence type="ECO:0000313" key="1">
    <source>
        <dbReference type="EMBL" id="CAG8716892.1"/>
    </source>
</evidence>
<evidence type="ECO:0000313" key="2">
    <source>
        <dbReference type="Proteomes" id="UP000789759"/>
    </source>
</evidence>